<dbReference type="GeneID" id="59352017"/>
<evidence type="ECO:0000313" key="2">
    <source>
        <dbReference type="EMBL" id="KAF7290639.1"/>
    </source>
</evidence>
<dbReference type="OrthoDB" id="2691851at2759"/>
<gene>
    <name evidence="2" type="ORF">MIND_01304100</name>
</gene>
<evidence type="ECO:0000313" key="3">
    <source>
        <dbReference type="Proteomes" id="UP000636479"/>
    </source>
</evidence>
<dbReference type="EMBL" id="JACAZF010000014">
    <property type="protein sequence ID" value="KAF7290639.1"/>
    <property type="molecule type" value="Genomic_DNA"/>
</dbReference>
<dbReference type="RefSeq" id="XP_037213999.1">
    <property type="nucleotide sequence ID" value="XM_037369501.1"/>
</dbReference>
<keyword evidence="3" id="KW-1185">Reference proteome</keyword>
<feature type="region of interest" description="Disordered" evidence="1">
    <location>
        <begin position="1407"/>
        <end position="1444"/>
    </location>
</feature>
<dbReference type="Proteomes" id="UP000636479">
    <property type="component" value="Unassembled WGS sequence"/>
</dbReference>
<name>A0A8H6VR39_9AGAR</name>
<protein>
    <submittedName>
        <fullName evidence="2">Uncharacterized protein</fullName>
    </submittedName>
</protein>
<evidence type="ECO:0000256" key="1">
    <source>
        <dbReference type="SAM" id="MobiDB-lite"/>
    </source>
</evidence>
<reference evidence="2" key="1">
    <citation type="submission" date="2020-05" db="EMBL/GenBank/DDBJ databases">
        <title>Mycena genomes resolve the evolution of fungal bioluminescence.</title>
        <authorList>
            <person name="Tsai I.J."/>
        </authorList>
    </citation>
    <scope>NUCLEOTIDE SEQUENCE</scope>
    <source>
        <strain evidence="2">171206Taipei</strain>
    </source>
</reference>
<comment type="caution">
    <text evidence="2">The sequence shown here is derived from an EMBL/GenBank/DDBJ whole genome shotgun (WGS) entry which is preliminary data.</text>
</comment>
<organism evidence="2 3">
    <name type="scientific">Mycena indigotica</name>
    <dbReference type="NCBI Taxonomy" id="2126181"/>
    <lineage>
        <taxon>Eukaryota</taxon>
        <taxon>Fungi</taxon>
        <taxon>Dikarya</taxon>
        <taxon>Basidiomycota</taxon>
        <taxon>Agaricomycotina</taxon>
        <taxon>Agaricomycetes</taxon>
        <taxon>Agaricomycetidae</taxon>
        <taxon>Agaricales</taxon>
        <taxon>Marasmiineae</taxon>
        <taxon>Mycenaceae</taxon>
        <taxon>Mycena</taxon>
    </lineage>
</organism>
<feature type="compositionally biased region" description="Polar residues" evidence="1">
    <location>
        <begin position="1407"/>
        <end position="1419"/>
    </location>
</feature>
<accession>A0A8H6VR39</accession>
<sequence>MGDEVDLPTFLGNLADDVKRGHSVCFRRVAAGNKACLRAALTPNTFNTLIKHLPALSTAPNHAQHVPYVTPTHPSNLVAHSSNHTTNSILIPNTSTNPSPIAIYSPITTIYLRDDGRCPKCYRSITPAAWSKHLDGQRCRDGADAIAAKELVETTANLLPSLPHQPQEPPPNCYNCAGFILDWEIGDFWATYPHQIHATTSPPVDFYIELRGSPCARSTSCAGLVSIPGQRCNFCADLPSKLKTIQDRAAKTHDHVRSTQDLSWLQLRNKLAQRDADFNALKLKYQNCKDSLDVARTRVGHFTALLHFLQTTPVPALHRLLAQAGTEKWSTEKTLKRCQMAVDGKYRPTNFFGWEIDLGMIVYELGGLSAVHSFSKSVYALPSRKTLQKYRREKDLQPAIFGPDFTPTYNNVATHFGGAPPTRRYLHTASFDEIAKSPTVDYISELDAMGGLCLEHLFHLPDARIGETITPIEIAARLVKEGKVHIADLISVGAISRLARDNYGAKPVYIGSSCKLGDWRDVLRVVQNVLEAWSRSPDGEVKHGPITAVASDGDPKRRIAFFVLCMQNEVKEGNPIYEFVKDLYGLNLFTGKNNLTMDFDFKHEVKRICTTIRSPQGIAIKGICINRDLLLIWLAEIPGYDWSEVSIHALLNPPDAQDVPRAIKLLLAIIDIQKIDKASLDATQQAEYEALCLFGEMLDALLQPFINTTLTLTHQACYLSKFSFLLCAIYLQHGTSFIPNQLYGDLQAMVKNAIFLIAKTRAFDPDLEVFFCLLGDDVLETLFGRIRMVGGHHPNCGLAEFCARGRSAMNLDDIFSRNPHLERKPERLNFFRMQHVDHLGPAQWKTELRAKSCDLRSCWEWAATEAEATLAKYSTKLTIREQGRDISLTFRELFQRDKTDLLRPRGGKYPSISGAVDRSLGDASTTDTADIDLSGAAYKFTDPFAGLTTADILAREAKLPLNPPHLCSAFARIDNTSERRIHKSSAVRILFDMYHDFVEAHDRLSRVRGFTAGGTLSWARDSSEGAVVLSAATHFQLGQLFVTLVSHNGVDIGLAVVKTTLIKDGRSGKAKSISAIPLGELHLSDSSYIISGQVLSLVAVPPGRDTGDTWSWAWDQGFVSLSLLKKATATDSVSRVGNLQISVCSRLVQPFSDYAHEIMTENLSIAMRATREKTWYFSHADLCNAWESIWQRIEADHSLHNKISRFTKVIDGHFPYSIRSSSVSSAFAFSLPAADTAVCNSFLDKTECGICAATVKHEKRQLHIGQHILKHRLSVPDGAVKTAISAPYPCGFCGGDGLVCKISIDSGKAQSDCRDHYPFLVSAISKVTNANPCTNIPVSCPFSNCGQVHWKYNIIQHLNDRHPTWRDIIRADSKLIPALTVSREEQLALDIPLNHITEWPISCQGSYPPTTLSPSNPTKTRLRDKENLDPNTSILRPSKRQRLD</sequence>
<proteinExistence type="predicted"/>